<organism evidence="16">
    <name type="scientific">marine metagenome</name>
    <dbReference type="NCBI Taxonomy" id="408172"/>
    <lineage>
        <taxon>unclassified sequences</taxon>
        <taxon>metagenomes</taxon>
        <taxon>ecological metagenomes</taxon>
    </lineage>
</organism>
<dbReference type="PANTHER" id="PTHR43134:SF3">
    <property type="entry name" value="FLAGELLAR BIOSYNTHESIS PROTEIN FLHF"/>
    <property type="match status" value="1"/>
</dbReference>
<proteinExistence type="inferred from homology"/>
<gene>
    <name evidence="16" type="ORF">METZ01_LOCUS118238</name>
</gene>
<dbReference type="PANTHER" id="PTHR43134">
    <property type="entry name" value="SIGNAL RECOGNITION PARTICLE RECEPTOR SUBUNIT ALPHA"/>
    <property type="match status" value="1"/>
</dbReference>
<keyword evidence="4" id="KW-0813">Transport</keyword>
<evidence type="ECO:0000256" key="11">
    <source>
        <dbReference type="ARBA" id="ARBA00023225"/>
    </source>
</evidence>
<evidence type="ECO:0000256" key="1">
    <source>
        <dbReference type="ARBA" id="ARBA00004413"/>
    </source>
</evidence>
<keyword evidence="9" id="KW-0342">GTP-binding</keyword>
<name>A0A381XKV3_9ZZZZ</name>
<dbReference type="CDD" id="cd17873">
    <property type="entry name" value="FlhF"/>
    <property type="match status" value="1"/>
</dbReference>
<keyword evidence="7" id="KW-1005">Bacterial flagellum biogenesis</keyword>
<dbReference type="InterPro" id="IPR003593">
    <property type="entry name" value="AAA+_ATPase"/>
</dbReference>
<comment type="similarity">
    <text evidence="2">Belongs to the GTP-binding SRP family.</text>
</comment>
<sequence length="342" mass="37848">MGSDALILTTRSIRDHSEWNVGKASKVEITAAIDPATSNIENGTKVRASKTAFELPSFNGENEPDMRSLMYSLLSQTERAQSLGIKNHQLALFSQLAENGLNEKIIAKIFSKISLSNKNNNAISLKDKFIKTVKRLIVCRGGIETSNGSPPKKVVLVGSTGAGKTTTISKIAADLIYRQKKKIALVSLDTFRVGGIEQLQIYGDIMGVPVESAQDRPGLEECVKRHSDKDVVLIDTMGRCHKDHNYSAQLSDVFEGLDEVETHLVLSVGSNEKQFMESYKQFFPLGINRVLFTKIDEGLNFGSMLNFSLRTRLPLSYLATGQRVPEDIEVAVQDRVIRLIFN</sequence>
<comment type="function">
    <text evidence="12">Necessary for flagellar biosynthesis. May be involved in translocation of the flagellum.</text>
</comment>
<evidence type="ECO:0000256" key="5">
    <source>
        <dbReference type="ARBA" id="ARBA00022475"/>
    </source>
</evidence>
<keyword evidence="5" id="KW-1003">Cell membrane</keyword>
<accession>A0A381XKV3</accession>
<reference evidence="16" key="1">
    <citation type="submission" date="2018-05" db="EMBL/GenBank/DDBJ databases">
        <authorList>
            <person name="Lanie J.A."/>
            <person name="Ng W.-L."/>
            <person name="Kazmierczak K.M."/>
            <person name="Andrzejewski T.M."/>
            <person name="Davidsen T.M."/>
            <person name="Wayne K.J."/>
            <person name="Tettelin H."/>
            <person name="Glass J.I."/>
            <person name="Rusch D."/>
            <person name="Podicherti R."/>
            <person name="Tsui H.-C.T."/>
            <person name="Winkler M.E."/>
        </authorList>
    </citation>
    <scope>NUCLEOTIDE SEQUENCE</scope>
</reference>
<dbReference type="SMART" id="SM00382">
    <property type="entry name" value="AAA"/>
    <property type="match status" value="1"/>
</dbReference>
<dbReference type="SMART" id="SM00962">
    <property type="entry name" value="SRP54"/>
    <property type="match status" value="1"/>
</dbReference>
<dbReference type="SUPFAM" id="SSF52540">
    <property type="entry name" value="P-loop containing nucleoside triphosphate hydrolases"/>
    <property type="match status" value="1"/>
</dbReference>
<dbReference type="FunFam" id="3.40.50.300:FF:000695">
    <property type="entry name" value="Flagellar biosynthesis regulator FlhF"/>
    <property type="match status" value="1"/>
</dbReference>
<keyword evidence="8" id="KW-0653">Protein transport</keyword>
<evidence type="ECO:0000256" key="7">
    <source>
        <dbReference type="ARBA" id="ARBA00022795"/>
    </source>
</evidence>
<evidence type="ECO:0000256" key="2">
    <source>
        <dbReference type="ARBA" id="ARBA00008531"/>
    </source>
</evidence>
<dbReference type="EMBL" id="UINC01015546">
    <property type="protein sequence ID" value="SVA65384.1"/>
    <property type="molecule type" value="Genomic_DNA"/>
</dbReference>
<evidence type="ECO:0000256" key="3">
    <source>
        <dbReference type="ARBA" id="ARBA00014919"/>
    </source>
</evidence>
<evidence type="ECO:0000256" key="6">
    <source>
        <dbReference type="ARBA" id="ARBA00022741"/>
    </source>
</evidence>
<evidence type="ECO:0000259" key="14">
    <source>
        <dbReference type="SMART" id="SM00382"/>
    </source>
</evidence>
<evidence type="ECO:0000256" key="12">
    <source>
        <dbReference type="ARBA" id="ARBA00025337"/>
    </source>
</evidence>
<protein>
    <recommendedName>
        <fullName evidence="3">Flagellar biosynthesis protein FlhF</fullName>
    </recommendedName>
    <alternativeName>
        <fullName evidence="13">Flagella-associated GTP-binding protein</fullName>
    </alternativeName>
</protein>
<evidence type="ECO:0000313" key="16">
    <source>
        <dbReference type="EMBL" id="SVA65384.1"/>
    </source>
</evidence>
<evidence type="ECO:0000256" key="13">
    <source>
        <dbReference type="ARBA" id="ARBA00030866"/>
    </source>
</evidence>
<feature type="domain" description="SRP54-type proteins GTP-binding" evidence="15">
    <location>
        <begin position="151"/>
        <end position="342"/>
    </location>
</feature>
<evidence type="ECO:0000256" key="10">
    <source>
        <dbReference type="ARBA" id="ARBA00023136"/>
    </source>
</evidence>
<dbReference type="GO" id="GO:0015031">
    <property type="term" value="P:protein transport"/>
    <property type="evidence" value="ECO:0007669"/>
    <property type="project" value="UniProtKB-KW"/>
</dbReference>
<dbReference type="AlphaFoldDB" id="A0A381XKV3"/>
<evidence type="ECO:0000256" key="9">
    <source>
        <dbReference type="ARBA" id="ARBA00023134"/>
    </source>
</evidence>
<dbReference type="InterPro" id="IPR000897">
    <property type="entry name" value="SRP54_GTPase_dom"/>
</dbReference>
<dbReference type="GO" id="GO:0005047">
    <property type="term" value="F:signal recognition particle binding"/>
    <property type="evidence" value="ECO:0007669"/>
    <property type="project" value="TreeGrafter"/>
</dbReference>
<feature type="domain" description="AAA+ ATPase" evidence="14">
    <location>
        <begin position="150"/>
        <end position="301"/>
    </location>
</feature>
<dbReference type="Pfam" id="PF00448">
    <property type="entry name" value="SRP54"/>
    <property type="match status" value="1"/>
</dbReference>
<keyword evidence="6" id="KW-0547">Nucleotide-binding</keyword>
<keyword evidence="11" id="KW-1006">Bacterial flagellum protein export</keyword>
<dbReference type="Gene3D" id="1.20.120.1380">
    <property type="entry name" value="Flagellar FlhF biosynthesis protein, N domain"/>
    <property type="match status" value="1"/>
</dbReference>
<dbReference type="InterPro" id="IPR027417">
    <property type="entry name" value="P-loop_NTPase"/>
</dbReference>
<comment type="subcellular location">
    <subcellularLocation>
        <location evidence="1">Cell membrane</location>
        <topology evidence="1">Peripheral membrane protein</topology>
        <orientation evidence="1">Cytoplasmic side</orientation>
    </subcellularLocation>
</comment>
<dbReference type="GO" id="GO:0003924">
    <property type="term" value="F:GTPase activity"/>
    <property type="evidence" value="ECO:0007669"/>
    <property type="project" value="InterPro"/>
</dbReference>
<dbReference type="GO" id="GO:0044781">
    <property type="term" value="P:bacterial-type flagellum organization"/>
    <property type="evidence" value="ECO:0007669"/>
    <property type="project" value="UniProtKB-KW"/>
</dbReference>
<evidence type="ECO:0000259" key="15">
    <source>
        <dbReference type="SMART" id="SM00962"/>
    </source>
</evidence>
<evidence type="ECO:0000256" key="4">
    <source>
        <dbReference type="ARBA" id="ARBA00022448"/>
    </source>
</evidence>
<dbReference type="GO" id="GO:0006614">
    <property type="term" value="P:SRP-dependent cotranslational protein targeting to membrane"/>
    <property type="evidence" value="ECO:0007669"/>
    <property type="project" value="InterPro"/>
</dbReference>
<dbReference type="InterPro" id="IPR047040">
    <property type="entry name" value="FlhF__GTPase_dom"/>
</dbReference>
<keyword evidence="10" id="KW-0472">Membrane</keyword>
<dbReference type="Gene3D" id="3.40.50.300">
    <property type="entry name" value="P-loop containing nucleotide triphosphate hydrolases"/>
    <property type="match status" value="1"/>
</dbReference>
<dbReference type="GO" id="GO:0005886">
    <property type="term" value="C:plasma membrane"/>
    <property type="evidence" value="ECO:0007669"/>
    <property type="project" value="UniProtKB-SubCell"/>
</dbReference>
<dbReference type="GO" id="GO:0005525">
    <property type="term" value="F:GTP binding"/>
    <property type="evidence" value="ECO:0007669"/>
    <property type="project" value="UniProtKB-KW"/>
</dbReference>
<evidence type="ECO:0000256" key="8">
    <source>
        <dbReference type="ARBA" id="ARBA00022927"/>
    </source>
</evidence>